<dbReference type="PIRSF" id="PIRSF029171">
    <property type="entry name" value="Esterase_LipA"/>
    <property type="match status" value="1"/>
</dbReference>
<dbReference type="GO" id="GO:0016042">
    <property type="term" value="P:lipid catabolic process"/>
    <property type="evidence" value="ECO:0007669"/>
    <property type="project" value="InterPro"/>
</dbReference>
<feature type="signal peptide" evidence="1">
    <location>
        <begin position="1"/>
        <end position="26"/>
    </location>
</feature>
<dbReference type="Proteomes" id="UP000646478">
    <property type="component" value="Unassembled WGS sequence"/>
</dbReference>
<name>A0A916WDB9_9HYPH</name>
<comment type="caution">
    <text evidence="2">The sequence shown here is derived from an EMBL/GenBank/DDBJ whole genome shotgun (WGS) entry which is preliminary data.</text>
</comment>
<dbReference type="Gene3D" id="3.40.50.1820">
    <property type="entry name" value="alpha/beta hydrolase"/>
    <property type="match status" value="2"/>
</dbReference>
<dbReference type="GO" id="GO:0004806">
    <property type="term" value="F:triacylglycerol lipase activity"/>
    <property type="evidence" value="ECO:0007669"/>
    <property type="project" value="InterPro"/>
</dbReference>
<gene>
    <name evidence="2" type="ORF">GCM10011491_14400</name>
</gene>
<reference evidence="2" key="1">
    <citation type="journal article" date="2014" name="Int. J. Syst. Evol. Microbiol.">
        <title>Complete genome sequence of Corynebacterium casei LMG S-19264T (=DSM 44701T), isolated from a smear-ripened cheese.</title>
        <authorList>
            <consortium name="US DOE Joint Genome Institute (JGI-PGF)"/>
            <person name="Walter F."/>
            <person name="Albersmeier A."/>
            <person name="Kalinowski J."/>
            <person name="Ruckert C."/>
        </authorList>
    </citation>
    <scope>NUCLEOTIDE SEQUENCE</scope>
    <source>
        <strain evidence="2">CGMCC 1.15082</strain>
    </source>
</reference>
<dbReference type="EMBL" id="BMHH01000004">
    <property type="protein sequence ID" value="GGA87780.1"/>
    <property type="molecule type" value="Genomic_DNA"/>
</dbReference>
<protein>
    <submittedName>
        <fullName evidence="2">Lipase</fullName>
    </submittedName>
</protein>
<reference evidence="2" key="2">
    <citation type="submission" date="2020-09" db="EMBL/GenBank/DDBJ databases">
        <authorList>
            <person name="Sun Q."/>
            <person name="Zhou Y."/>
        </authorList>
    </citation>
    <scope>NUCLEOTIDE SEQUENCE</scope>
    <source>
        <strain evidence="2">CGMCC 1.15082</strain>
    </source>
</reference>
<keyword evidence="3" id="KW-1185">Reference proteome</keyword>
<evidence type="ECO:0000256" key="1">
    <source>
        <dbReference type="SAM" id="SignalP"/>
    </source>
</evidence>
<keyword evidence="1" id="KW-0732">Signal</keyword>
<organism evidence="2 3">
    <name type="scientific">Brucella endophytica</name>
    <dbReference type="NCBI Taxonomy" id="1963359"/>
    <lineage>
        <taxon>Bacteria</taxon>
        <taxon>Pseudomonadati</taxon>
        <taxon>Pseudomonadota</taxon>
        <taxon>Alphaproteobacteria</taxon>
        <taxon>Hyphomicrobiales</taxon>
        <taxon>Brucellaceae</taxon>
        <taxon>Brucella/Ochrobactrum group</taxon>
        <taxon>Brucella</taxon>
    </lineage>
</organism>
<dbReference type="RefSeq" id="WP_236016073.1">
    <property type="nucleotide sequence ID" value="NZ_BMHH01000004.1"/>
</dbReference>
<dbReference type="Pfam" id="PF03583">
    <property type="entry name" value="LIP"/>
    <property type="match status" value="1"/>
</dbReference>
<evidence type="ECO:0000313" key="3">
    <source>
        <dbReference type="Proteomes" id="UP000646478"/>
    </source>
</evidence>
<dbReference type="AlphaFoldDB" id="A0A916WDB9"/>
<dbReference type="SUPFAM" id="SSF53474">
    <property type="entry name" value="alpha/beta-Hydrolases"/>
    <property type="match status" value="1"/>
</dbReference>
<dbReference type="InterPro" id="IPR005152">
    <property type="entry name" value="Lipase_secreted"/>
</dbReference>
<proteinExistence type="predicted"/>
<evidence type="ECO:0000313" key="2">
    <source>
        <dbReference type="EMBL" id="GGA87780.1"/>
    </source>
</evidence>
<sequence length="420" mass="43583">MMFAKAARLLACFGALALCAPIPSMAQDKAPSDGVLPAGPAAGDMDLSPFYRSATPLPGKPGALLREETLASQPGMGAAGETLRILYVSSDARWHSGNIPISGMLYLPKGAPPKGGWPLVAWGHGTLGIADICAPSWTGFKPRDASYLSRWLEAGFAVVATDYQGLGGPGPHPYLHWQAAGRSVLDSIRAALIAKPGTISNEVLVAGQSQGSGAALGAARLWPEYAPELNILGAIATAVNVTFPQGPVSLPVRNSSNMFLSFASGGLRDDGPPIDEIVSPKGKQLLDMARRGCTSQIGQLARDLKVRSLAETLSISPEELARLRIPVTDMPMGPLGVPLFIGTGLADTTVEPNRQYAAVAALCASGNSVAWHRYDGLTHGGVLNGSFEDSLAFAHALTGGRETASHCANLVATGAAFNTD</sequence>
<dbReference type="PANTHER" id="PTHR34853">
    <property type="match status" value="1"/>
</dbReference>
<accession>A0A916WDB9</accession>
<dbReference type="PANTHER" id="PTHR34853:SF1">
    <property type="entry name" value="LIPASE 5"/>
    <property type="match status" value="1"/>
</dbReference>
<feature type="chain" id="PRO_5037573274" evidence="1">
    <location>
        <begin position="27"/>
        <end position="420"/>
    </location>
</feature>
<dbReference type="InterPro" id="IPR029058">
    <property type="entry name" value="AB_hydrolase_fold"/>
</dbReference>